<proteinExistence type="predicted"/>
<accession>A0A067NDK5</accession>
<reference evidence="3" key="1">
    <citation type="journal article" date="2014" name="Proc. Natl. Acad. Sci. U.S.A.">
        <title>Extensive sampling of basidiomycete genomes demonstrates inadequacy of the white-rot/brown-rot paradigm for wood decay fungi.</title>
        <authorList>
            <person name="Riley R."/>
            <person name="Salamov A.A."/>
            <person name="Brown D.W."/>
            <person name="Nagy L.G."/>
            <person name="Floudas D."/>
            <person name="Held B.W."/>
            <person name="Levasseur A."/>
            <person name="Lombard V."/>
            <person name="Morin E."/>
            <person name="Otillar R."/>
            <person name="Lindquist E.A."/>
            <person name="Sun H."/>
            <person name="LaButti K.M."/>
            <person name="Schmutz J."/>
            <person name="Jabbour D."/>
            <person name="Luo H."/>
            <person name="Baker S.E."/>
            <person name="Pisabarro A.G."/>
            <person name="Walton J.D."/>
            <person name="Blanchette R.A."/>
            <person name="Henrissat B."/>
            <person name="Martin F."/>
            <person name="Cullen D."/>
            <person name="Hibbett D.S."/>
            <person name="Grigoriev I.V."/>
        </authorList>
    </citation>
    <scope>NUCLEOTIDE SEQUENCE [LARGE SCALE GENOMIC DNA]</scope>
    <source>
        <strain evidence="3">FD-172 SS1</strain>
    </source>
</reference>
<name>A0A067NDK5_BOTB1</name>
<feature type="compositionally biased region" description="Polar residues" evidence="1">
    <location>
        <begin position="34"/>
        <end position="62"/>
    </location>
</feature>
<dbReference type="OrthoDB" id="3219024at2759"/>
<evidence type="ECO:0000313" key="3">
    <source>
        <dbReference type="Proteomes" id="UP000027195"/>
    </source>
</evidence>
<dbReference type="AlphaFoldDB" id="A0A067NDK5"/>
<dbReference type="EMBL" id="KL198016">
    <property type="protein sequence ID" value="KDQ21826.1"/>
    <property type="molecule type" value="Genomic_DNA"/>
</dbReference>
<dbReference type="InParanoid" id="A0A067NDK5"/>
<feature type="region of interest" description="Disordered" evidence="1">
    <location>
        <begin position="187"/>
        <end position="230"/>
    </location>
</feature>
<gene>
    <name evidence="2" type="ORF">BOTBODRAFT_26237</name>
</gene>
<feature type="compositionally biased region" description="Low complexity" evidence="1">
    <location>
        <begin position="259"/>
        <end position="277"/>
    </location>
</feature>
<keyword evidence="3" id="KW-1185">Reference proteome</keyword>
<evidence type="ECO:0000313" key="2">
    <source>
        <dbReference type="EMBL" id="KDQ21826.1"/>
    </source>
</evidence>
<dbReference type="HOGENOM" id="CLU_618340_0_0_1"/>
<dbReference type="STRING" id="930990.A0A067NDK5"/>
<evidence type="ECO:0000256" key="1">
    <source>
        <dbReference type="SAM" id="MobiDB-lite"/>
    </source>
</evidence>
<sequence length="384" mass="40962">MASSTLAHPPAPKRAAIAKHQRSSSSRSLHQHGRTASASTKAPNLTGFTNLDSTKRTSSSSGLAPPKSQLKKGHGDASHTSISSAFKKQGAHALTPAHGPKSTRAGGGKKTFEILSADEYDDDWVSSESGAATPVGGDASDVIENVIEDKLAHVNHFDSASRQPESTFKHIPPKIQTSRVEQPYSISPEDMITPFPRTEPSSPARTIGSRYSKRSARPGSMHGTGTLPPLLIRTPSYSTAYGVAAPYLTPHTTETHMATSDSLSTSPSETSISSTISPRPRKASFSSVHSIEALPTHSSRRERTSSALNATASTTALSSLSAISHSQPNLPYVSYLPKTTALPMFQELMPSPYLPSHLTVTRVFNPLRESFTRVAQSRPRAPPV</sequence>
<organism evidence="2 3">
    <name type="scientific">Botryobasidium botryosum (strain FD-172 SS1)</name>
    <dbReference type="NCBI Taxonomy" id="930990"/>
    <lineage>
        <taxon>Eukaryota</taxon>
        <taxon>Fungi</taxon>
        <taxon>Dikarya</taxon>
        <taxon>Basidiomycota</taxon>
        <taxon>Agaricomycotina</taxon>
        <taxon>Agaricomycetes</taxon>
        <taxon>Cantharellales</taxon>
        <taxon>Botryobasidiaceae</taxon>
        <taxon>Botryobasidium</taxon>
    </lineage>
</organism>
<feature type="region of interest" description="Disordered" evidence="1">
    <location>
        <begin position="1"/>
        <end position="110"/>
    </location>
</feature>
<protein>
    <submittedName>
        <fullName evidence="2">Uncharacterized protein</fullName>
    </submittedName>
</protein>
<feature type="region of interest" description="Disordered" evidence="1">
    <location>
        <begin position="255"/>
        <end position="307"/>
    </location>
</feature>
<dbReference type="Proteomes" id="UP000027195">
    <property type="component" value="Unassembled WGS sequence"/>
</dbReference>